<accession>A0A5B7CW50</accession>
<gene>
    <name evidence="2" type="ORF">E2C01_005681</name>
</gene>
<reference evidence="2 3" key="1">
    <citation type="submission" date="2019-05" db="EMBL/GenBank/DDBJ databases">
        <title>Another draft genome of Portunus trituberculatus and its Hox gene families provides insights of decapod evolution.</title>
        <authorList>
            <person name="Jeong J.-H."/>
            <person name="Song I."/>
            <person name="Kim S."/>
            <person name="Choi T."/>
            <person name="Kim D."/>
            <person name="Ryu S."/>
            <person name="Kim W."/>
        </authorList>
    </citation>
    <scope>NUCLEOTIDE SEQUENCE [LARGE SCALE GENOMIC DNA]</scope>
    <source>
        <tissue evidence="2">Muscle</tissue>
    </source>
</reference>
<organism evidence="2 3">
    <name type="scientific">Portunus trituberculatus</name>
    <name type="common">Swimming crab</name>
    <name type="synonym">Neptunus trituberculatus</name>
    <dbReference type="NCBI Taxonomy" id="210409"/>
    <lineage>
        <taxon>Eukaryota</taxon>
        <taxon>Metazoa</taxon>
        <taxon>Ecdysozoa</taxon>
        <taxon>Arthropoda</taxon>
        <taxon>Crustacea</taxon>
        <taxon>Multicrustacea</taxon>
        <taxon>Malacostraca</taxon>
        <taxon>Eumalacostraca</taxon>
        <taxon>Eucarida</taxon>
        <taxon>Decapoda</taxon>
        <taxon>Pleocyemata</taxon>
        <taxon>Brachyura</taxon>
        <taxon>Eubrachyura</taxon>
        <taxon>Portunoidea</taxon>
        <taxon>Portunidae</taxon>
        <taxon>Portuninae</taxon>
        <taxon>Portunus</taxon>
    </lineage>
</organism>
<protein>
    <submittedName>
        <fullName evidence="2">Uncharacterized protein</fullName>
    </submittedName>
</protein>
<sequence length="86" mass="9786">MDGMGRRYDALHAAGTPTGHGLSRRGTRNRIVFPATKHISAGNIGFEMNALRGLRNAHETFNGSLFEEEVWERYEEYLDLYEEAVK</sequence>
<dbReference type="AlphaFoldDB" id="A0A5B7CW50"/>
<feature type="compositionally biased region" description="Basic and acidic residues" evidence="1">
    <location>
        <begin position="1"/>
        <end position="10"/>
    </location>
</feature>
<dbReference type="Proteomes" id="UP000324222">
    <property type="component" value="Unassembled WGS sequence"/>
</dbReference>
<comment type="caution">
    <text evidence="2">The sequence shown here is derived from an EMBL/GenBank/DDBJ whole genome shotgun (WGS) entry which is preliminary data.</text>
</comment>
<evidence type="ECO:0000313" key="2">
    <source>
        <dbReference type="EMBL" id="MPC12964.1"/>
    </source>
</evidence>
<dbReference type="EMBL" id="VSRR010000248">
    <property type="protein sequence ID" value="MPC12964.1"/>
    <property type="molecule type" value="Genomic_DNA"/>
</dbReference>
<evidence type="ECO:0000256" key="1">
    <source>
        <dbReference type="SAM" id="MobiDB-lite"/>
    </source>
</evidence>
<evidence type="ECO:0000313" key="3">
    <source>
        <dbReference type="Proteomes" id="UP000324222"/>
    </source>
</evidence>
<proteinExistence type="predicted"/>
<keyword evidence="3" id="KW-1185">Reference proteome</keyword>
<name>A0A5B7CW50_PORTR</name>
<feature type="region of interest" description="Disordered" evidence="1">
    <location>
        <begin position="1"/>
        <end position="25"/>
    </location>
</feature>